<feature type="transmembrane region" description="Helical" evidence="8">
    <location>
        <begin position="140"/>
        <end position="158"/>
    </location>
</feature>
<evidence type="ECO:0000313" key="9">
    <source>
        <dbReference type="Proteomes" id="UP000504603"/>
    </source>
</evidence>
<feature type="transmembrane region" description="Helical" evidence="8">
    <location>
        <begin position="52"/>
        <end position="76"/>
    </location>
</feature>
<feature type="transmembrane region" description="Helical" evidence="8">
    <location>
        <begin position="530"/>
        <end position="549"/>
    </location>
</feature>
<dbReference type="GeneID" id="111022354"/>
<keyword evidence="4" id="KW-0597">Phosphoprotein</keyword>
<dbReference type="Pfam" id="PF00854">
    <property type="entry name" value="PTR2"/>
    <property type="match status" value="1"/>
</dbReference>
<dbReference type="FunFam" id="1.20.1250.20:FF:000147">
    <property type="entry name" value="Protein NRT1/ PTR family 5.10"/>
    <property type="match status" value="1"/>
</dbReference>
<comment type="similarity">
    <text evidence="2">Belongs to the major facilitator superfamily. Proton-dependent oligopeptide transporter (POT/PTR) (TC 2.A.17) family.</text>
</comment>
<evidence type="ECO:0000256" key="3">
    <source>
        <dbReference type="ARBA" id="ARBA00022448"/>
    </source>
</evidence>
<feature type="transmembrane region" description="Helical" evidence="8">
    <location>
        <begin position="188"/>
        <end position="207"/>
    </location>
</feature>
<feature type="transmembrane region" description="Helical" evidence="8">
    <location>
        <begin position="485"/>
        <end position="506"/>
    </location>
</feature>
<comment type="subcellular location">
    <subcellularLocation>
        <location evidence="1">Membrane</location>
        <topology evidence="1">Multi-pass membrane protein</topology>
    </subcellularLocation>
</comment>
<dbReference type="InterPro" id="IPR018456">
    <property type="entry name" value="PTR2_symporter_CS"/>
</dbReference>
<evidence type="ECO:0000256" key="2">
    <source>
        <dbReference type="ARBA" id="ARBA00005982"/>
    </source>
</evidence>
<keyword evidence="7 8" id="KW-0472">Membrane</keyword>
<dbReference type="GO" id="GO:0042937">
    <property type="term" value="F:tripeptide transmembrane transporter activity"/>
    <property type="evidence" value="ECO:0007669"/>
    <property type="project" value="InterPro"/>
</dbReference>
<name>A0A6J1DNR2_MOMCH</name>
<gene>
    <name evidence="10" type="primary">LOC111022354</name>
</gene>
<evidence type="ECO:0000256" key="1">
    <source>
        <dbReference type="ARBA" id="ARBA00004141"/>
    </source>
</evidence>
<feature type="transmembrane region" description="Helical" evidence="8">
    <location>
        <begin position="359"/>
        <end position="384"/>
    </location>
</feature>
<dbReference type="PANTHER" id="PTHR11654">
    <property type="entry name" value="OLIGOPEPTIDE TRANSPORTER-RELATED"/>
    <property type="match status" value="1"/>
</dbReference>
<dbReference type="InterPro" id="IPR036259">
    <property type="entry name" value="MFS_trans_sf"/>
</dbReference>
<dbReference type="AlphaFoldDB" id="A0A6J1DNR2"/>
<dbReference type="Proteomes" id="UP000504603">
    <property type="component" value="Unplaced"/>
</dbReference>
<dbReference type="CDD" id="cd17417">
    <property type="entry name" value="MFS_NPF5"/>
    <property type="match status" value="1"/>
</dbReference>
<dbReference type="PROSITE" id="PS01022">
    <property type="entry name" value="PTR2_1"/>
    <property type="match status" value="1"/>
</dbReference>
<feature type="transmembrane region" description="Helical" evidence="8">
    <location>
        <begin position="109"/>
        <end position="128"/>
    </location>
</feature>
<feature type="transmembrane region" description="Helical" evidence="8">
    <location>
        <begin position="82"/>
        <end position="102"/>
    </location>
</feature>
<dbReference type="Gene3D" id="1.20.1250.20">
    <property type="entry name" value="MFS general substrate transporter like domains"/>
    <property type="match status" value="1"/>
</dbReference>
<dbReference type="OrthoDB" id="8904098at2759"/>
<keyword evidence="5 8" id="KW-0812">Transmembrane</keyword>
<organism evidence="9 10">
    <name type="scientific">Momordica charantia</name>
    <name type="common">Bitter gourd</name>
    <name type="synonym">Balsam pear</name>
    <dbReference type="NCBI Taxonomy" id="3673"/>
    <lineage>
        <taxon>Eukaryota</taxon>
        <taxon>Viridiplantae</taxon>
        <taxon>Streptophyta</taxon>
        <taxon>Embryophyta</taxon>
        <taxon>Tracheophyta</taxon>
        <taxon>Spermatophyta</taxon>
        <taxon>Magnoliopsida</taxon>
        <taxon>eudicotyledons</taxon>
        <taxon>Gunneridae</taxon>
        <taxon>Pentapetalae</taxon>
        <taxon>rosids</taxon>
        <taxon>fabids</taxon>
        <taxon>Cucurbitales</taxon>
        <taxon>Cucurbitaceae</taxon>
        <taxon>Momordiceae</taxon>
        <taxon>Momordica</taxon>
    </lineage>
</organism>
<dbReference type="GO" id="GO:0071916">
    <property type="term" value="F:dipeptide transmembrane transporter activity"/>
    <property type="evidence" value="ECO:0007669"/>
    <property type="project" value="InterPro"/>
</dbReference>
<protein>
    <submittedName>
        <fullName evidence="10">Protein NRT1/ PTR FAMILY 5.10-like</fullName>
    </submittedName>
</protein>
<dbReference type="InterPro" id="IPR044739">
    <property type="entry name" value="NRT1/PTR"/>
</dbReference>
<keyword evidence="6 8" id="KW-1133">Transmembrane helix</keyword>
<evidence type="ECO:0000256" key="7">
    <source>
        <dbReference type="ARBA" id="ARBA00023136"/>
    </source>
</evidence>
<feature type="transmembrane region" description="Helical" evidence="8">
    <location>
        <begin position="213"/>
        <end position="233"/>
    </location>
</feature>
<evidence type="ECO:0000256" key="4">
    <source>
        <dbReference type="ARBA" id="ARBA00022553"/>
    </source>
</evidence>
<proteinExistence type="inferred from homology"/>
<sequence length="557" mass="60629">MDLTDAPNRRTPLLSDTVDGAVDFKGQPVLRSSSGGWRSASFIIGVEVAERFAYYGIGSNLITYLTGPLGLSVATAAESLNVWSGTSMLLTLLGAFVADSFFGPYRTILLSSAIYVLGLGLLSFSALLPTTNSSVSHNKLQIILFFVSLYLIGIGQGGHKPCVQAFGADQFDGRHPEEVKSKSSFFNWWFFGLCAGTFVAMLVVTYTEENVSWSLGFGIPCLAMVIALVVFLFGTNTYRYSVKEYGKSPFVRIGRVFVSAIRNWRASPTVFFDEEDGGRVLSHQNAGQFRFLNKACAVPNHSSQCGMACSISEVEEAKAVLRILPIWITILVFAIVFAQDTTFFTKQGATMNRSIFSGFIIPAAALESLVPLSIVIFISVYDLVFVPVARAFTGIQSGITPLQRIGTGLVISAISMVVATMVERKRLRSAEEHGVVDSPDITIPMSFWWLVPQYSLYGLADVFTVVGLQEFFYNQCPADLKSMGLALYTSVLGMGSILSSVLVSVIDEASGGNGHNSWFSDNLNKAHLDYFYLLLSGLSVVAFVAFLFVSKSHVYSS</sequence>
<dbReference type="GO" id="GO:0080054">
    <property type="term" value="F:low-affinity nitrate transmembrane transporter activity"/>
    <property type="evidence" value="ECO:0007669"/>
    <property type="project" value="UniProtKB-ARBA"/>
</dbReference>
<feature type="transmembrane region" description="Helical" evidence="8">
    <location>
        <begin position="319"/>
        <end position="339"/>
    </location>
</feature>
<feature type="transmembrane region" description="Helical" evidence="8">
    <location>
        <begin position="405"/>
        <end position="422"/>
    </location>
</feature>
<dbReference type="SUPFAM" id="SSF103473">
    <property type="entry name" value="MFS general substrate transporter"/>
    <property type="match status" value="1"/>
</dbReference>
<evidence type="ECO:0000256" key="8">
    <source>
        <dbReference type="SAM" id="Phobius"/>
    </source>
</evidence>
<reference evidence="10" key="1">
    <citation type="submission" date="2025-08" db="UniProtKB">
        <authorList>
            <consortium name="RefSeq"/>
        </authorList>
    </citation>
    <scope>IDENTIFICATION</scope>
    <source>
        <strain evidence="10">OHB3-1</strain>
    </source>
</reference>
<evidence type="ECO:0000313" key="10">
    <source>
        <dbReference type="RefSeq" id="XP_022155212.1"/>
    </source>
</evidence>
<dbReference type="KEGG" id="mcha:111022354"/>
<accession>A0A6J1DNR2</accession>
<keyword evidence="3" id="KW-0813">Transport</keyword>
<keyword evidence="9" id="KW-1185">Reference proteome</keyword>
<evidence type="ECO:0000256" key="6">
    <source>
        <dbReference type="ARBA" id="ARBA00022989"/>
    </source>
</evidence>
<evidence type="ECO:0000256" key="5">
    <source>
        <dbReference type="ARBA" id="ARBA00022692"/>
    </source>
</evidence>
<dbReference type="InterPro" id="IPR000109">
    <property type="entry name" value="POT_fam"/>
</dbReference>
<dbReference type="RefSeq" id="XP_022155212.1">
    <property type="nucleotide sequence ID" value="XM_022299520.1"/>
</dbReference>
<dbReference type="GO" id="GO:0009705">
    <property type="term" value="C:plant-type vacuole membrane"/>
    <property type="evidence" value="ECO:0007669"/>
    <property type="project" value="UniProtKB-ARBA"/>
</dbReference>